<dbReference type="Gene3D" id="2.40.50.100">
    <property type="match status" value="1"/>
</dbReference>
<dbReference type="EMBL" id="BTSY01000003">
    <property type="protein sequence ID" value="GMT18589.1"/>
    <property type="molecule type" value="Genomic_DNA"/>
</dbReference>
<dbReference type="PANTHER" id="PTHR13651">
    <property type="entry name" value="PROTEIN ABITRAM"/>
    <property type="match status" value="1"/>
</dbReference>
<dbReference type="SUPFAM" id="SSF51230">
    <property type="entry name" value="Single hybrid motif"/>
    <property type="match status" value="1"/>
</dbReference>
<accession>A0AAV5VGL0</accession>
<dbReference type="GO" id="GO:0030833">
    <property type="term" value="P:regulation of actin filament polymerization"/>
    <property type="evidence" value="ECO:0007669"/>
    <property type="project" value="TreeGrafter"/>
</dbReference>
<dbReference type="GO" id="GO:0032433">
    <property type="term" value="C:filopodium tip"/>
    <property type="evidence" value="ECO:0007669"/>
    <property type="project" value="TreeGrafter"/>
</dbReference>
<comment type="caution">
    <text evidence="1">The sequence shown here is derived from an EMBL/GenBank/DDBJ whole genome shotgun (WGS) entry which is preliminary data.</text>
</comment>
<dbReference type="Proteomes" id="UP001432322">
    <property type="component" value="Unassembled WGS sequence"/>
</dbReference>
<dbReference type="PANTHER" id="PTHR13651:SF0">
    <property type="entry name" value="PROTEIN ABITRAM"/>
    <property type="match status" value="1"/>
</dbReference>
<dbReference type="InterPro" id="IPR039169">
    <property type="entry name" value="Abitram"/>
</dbReference>
<gene>
    <name evidence="1" type="ORF">PFISCL1PPCAC_9886</name>
</gene>
<proteinExistence type="predicted"/>
<dbReference type="AlphaFoldDB" id="A0AAV5VGL0"/>
<sequence length="152" mass="16981">MHPTVVDRYYDRFELESNPGVSYLHHPSGVTVLVSNEKFSCEVVEVSFGSHKKPGVDRTEQTRSEGGKKGALRLQAETRLCMLKLADGTERIIRSGVRGFLAEVNNTLRESPDLVRTAPENQGYLAILTYAPGQRKPQELAKIEPVNRPSIF</sequence>
<keyword evidence="2" id="KW-1185">Reference proteome</keyword>
<evidence type="ECO:0000313" key="2">
    <source>
        <dbReference type="Proteomes" id="UP001432322"/>
    </source>
</evidence>
<reference evidence="1" key="1">
    <citation type="submission" date="2023-10" db="EMBL/GenBank/DDBJ databases">
        <title>Genome assembly of Pristionchus species.</title>
        <authorList>
            <person name="Yoshida K."/>
            <person name="Sommer R.J."/>
        </authorList>
    </citation>
    <scope>NUCLEOTIDE SEQUENCE</scope>
    <source>
        <strain evidence="1">RS5133</strain>
    </source>
</reference>
<dbReference type="GO" id="GO:0030425">
    <property type="term" value="C:dendrite"/>
    <property type="evidence" value="ECO:0007669"/>
    <property type="project" value="TreeGrafter"/>
</dbReference>
<dbReference type="InterPro" id="IPR011053">
    <property type="entry name" value="Single_hybrid_motif"/>
</dbReference>
<dbReference type="GO" id="GO:0051015">
    <property type="term" value="F:actin filament binding"/>
    <property type="evidence" value="ECO:0007669"/>
    <property type="project" value="TreeGrafter"/>
</dbReference>
<dbReference type="GO" id="GO:0030027">
    <property type="term" value="C:lamellipodium"/>
    <property type="evidence" value="ECO:0007669"/>
    <property type="project" value="TreeGrafter"/>
</dbReference>
<evidence type="ECO:0008006" key="3">
    <source>
        <dbReference type="Google" id="ProtNLM"/>
    </source>
</evidence>
<name>A0AAV5VGL0_9BILA</name>
<protein>
    <recommendedName>
        <fullName evidence="3">Actin-binding transcription modulator</fullName>
    </recommendedName>
</protein>
<organism evidence="1 2">
    <name type="scientific">Pristionchus fissidentatus</name>
    <dbReference type="NCBI Taxonomy" id="1538716"/>
    <lineage>
        <taxon>Eukaryota</taxon>
        <taxon>Metazoa</taxon>
        <taxon>Ecdysozoa</taxon>
        <taxon>Nematoda</taxon>
        <taxon>Chromadorea</taxon>
        <taxon>Rhabditida</taxon>
        <taxon>Rhabditina</taxon>
        <taxon>Diplogasteromorpha</taxon>
        <taxon>Diplogasteroidea</taxon>
        <taxon>Neodiplogasteridae</taxon>
        <taxon>Pristionchus</taxon>
    </lineage>
</organism>
<evidence type="ECO:0000313" key="1">
    <source>
        <dbReference type="EMBL" id="GMT18589.1"/>
    </source>
</evidence>
<dbReference type="GO" id="GO:0003785">
    <property type="term" value="F:actin monomer binding"/>
    <property type="evidence" value="ECO:0007669"/>
    <property type="project" value="TreeGrafter"/>
</dbReference>
<dbReference type="GO" id="GO:0051489">
    <property type="term" value="P:regulation of filopodium assembly"/>
    <property type="evidence" value="ECO:0007669"/>
    <property type="project" value="TreeGrafter"/>
</dbReference>
<dbReference type="GO" id="GO:0048813">
    <property type="term" value="P:dendrite morphogenesis"/>
    <property type="evidence" value="ECO:0007669"/>
    <property type="project" value="TreeGrafter"/>
</dbReference>
<dbReference type="GO" id="GO:0005634">
    <property type="term" value="C:nucleus"/>
    <property type="evidence" value="ECO:0007669"/>
    <property type="project" value="TreeGrafter"/>
</dbReference>